<proteinExistence type="predicted"/>
<keyword evidence="1" id="KW-1133">Transmembrane helix</keyword>
<evidence type="ECO:0000256" key="1">
    <source>
        <dbReference type="SAM" id="Phobius"/>
    </source>
</evidence>
<accession>A0AAN9RUC9</accession>
<dbReference type="AlphaFoldDB" id="A0AAN9RUC9"/>
<keyword evidence="1" id="KW-0472">Membrane</keyword>
<sequence length="67" mass="7810">MVPPSLFAGLRYFVLVSTREVYYGLRFYFFSYLDCCRISETFWILLVKLYALAVCIIFPLAATILLV</sequence>
<reference evidence="2 3" key="1">
    <citation type="submission" date="2024-01" db="EMBL/GenBank/DDBJ databases">
        <title>The genomes of 5 underutilized Papilionoideae crops provide insights into root nodulation and disease resistanc.</title>
        <authorList>
            <person name="Jiang F."/>
        </authorList>
    </citation>
    <scope>NUCLEOTIDE SEQUENCE [LARGE SCALE GENOMIC DNA]</scope>
    <source>
        <strain evidence="2">DUOXIRENSHENG_FW03</strain>
        <tissue evidence="2">Leaves</tissue>
    </source>
</reference>
<organism evidence="2 3">
    <name type="scientific">Psophocarpus tetragonolobus</name>
    <name type="common">Winged bean</name>
    <name type="synonym">Dolichos tetragonolobus</name>
    <dbReference type="NCBI Taxonomy" id="3891"/>
    <lineage>
        <taxon>Eukaryota</taxon>
        <taxon>Viridiplantae</taxon>
        <taxon>Streptophyta</taxon>
        <taxon>Embryophyta</taxon>
        <taxon>Tracheophyta</taxon>
        <taxon>Spermatophyta</taxon>
        <taxon>Magnoliopsida</taxon>
        <taxon>eudicotyledons</taxon>
        <taxon>Gunneridae</taxon>
        <taxon>Pentapetalae</taxon>
        <taxon>rosids</taxon>
        <taxon>fabids</taxon>
        <taxon>Fabales</taxon>
        <taxon>Fabaceae</taxon>
        <taxon>Papilionoideae</taxon>
        <taxon>50 kb inversion clade</taxon>
        <taxon>NPAAA clade</taxon>
        <taxon>indigoferoid/millettioid clade</taxon>
        <taxon>Phaseoleae</taxon>
        <taxon>Psophocarpus</taxon>
    </lineage>
</organism>
<feature type="transmembrane region" description="Helical" evidence="1">
    <location>
        <begin position="42"/>
        <end position="66"/>
    </location>
</feature>
<dbReference type="Proteomes" id="UP001386955">
    <property type="component" value="Unassembled WGS sequence"/>
</dbReference>
<feature type="transmembrane region" description="Helical" evidence="1">
    <location>
        <begin position="12"/>
        <end position="30"/>
    </location>
</feature>
<evidence type="ECO:0000313" key="2">
    <source>
        <dbReference type="EMBL" id="KAK7383156.1"/>
    </source>
</evidence>
<protein>
    <submittedName>
        <fullName evidence="2">Uncharacterized protein</fullName>
    </submittedName>
</protein>
<comment type="caution">
    <text evidence="2">The sequence shown here is derived from an EMBL/GenBank/DDBJ whole genome shotgun (WGS) entry which is preliminary data.</text>
</comment>
<keyword evidence="3" id="KW-1185">Reference proteome</keyword>
<dbReference type="EMBL" id="JAYMYS010000008">
    <property type="protein sequence ID" value="KAK7383156.1"/>
    <property type="molecule type" value="Genomic_DNA"/>
</dbReference>
<keyword evidence="1" id="KW-0812">Transmembrane</keyword>
<name>A0AAN9RUC9_PSOTE</name>
<gene>
    <name evidence="2" type="ORF">VNO78_28827</name>
</gene>
<evidence type="ECO:0000313" key="3">
    <source>
        <dbReference type="Proteomes" id="UP001386955"/>
    </source>
</evidence>